<keyword evidence="6" id="KW-0285">Flavoprotein</keyword>
<protein>
    <recommendedName>
        <fullName evidence="5">dihydroorotate dehydrogenase (quinone)</fullName>
        <ecNumber evidence="5">1.3.5.2</ecNumber>
    </recommendedName>
</protein>
<dbReference type="GO" id="GO:0044205">
    <property type="term" value="P:'de novo' UMP biosynthetic process"/>
    <property type="evidence" value="ECO:0007669"/>
    <property type="project" value="UniProtKB-UniPathway"/>
</dbReference>
<dbReference type="InterPro" id="IPR005720">
    <property type="entry name" value="Dihydroorotate_DH_cat"/>
</dbReference>
<evidence type="ECO:0000256" key="3">
    <source>
        <dbReference type="ARBA" id="ARBA00005161"/>
    </source>
</evidence>
<comment type="similarity">
    <text evidence="4">Belongs to the dihydroorotate dehydrogenase family. Type 2 subfamily.</text>
</comment>
<evidence type="ECO:0000256" key="1">
    <source>
        <dbReference type="ARBA" id="ARBA00001917"/>
    </source>
</evidence>
<keyword evidence="9" id="KW-0472">Membrane</keyword>
<gene>
    <name evidence="12" type="ORF">METZ01_LOCUS391265</name>
</gene>
<dbReference type="PANTHER" id="PTHR48109">
    <property type="entry name" value="DIHYDROOROTATE DEHYDROGENASE (QUINONE), MITOCHONDRIAL-RELATED"/>
    <property type="match status" value="1"/>
</dbReference>
<comment type="subcellular location">
    <subcellularLocation>
        <location evidence="2">Membrane</location>
    </subcellularLocation>
</comment>
<evidence type="ECO:0000256" key="10">
    <source>
        <dbReference type="ARBA" id="ARBA00048639"/>
    </source>
</evidence>
<dbReference type="Pfam" id="PF01180">
    <property type="entry name" value="DHO_dh"/>
    <property type="match status" value="1"/>
</dbReference>
<dbReference type="InterPro" id="IPR001295">
    <property type="entry name" value="Dihydroorotate_DH_CS"/>
</dbReference>
<dbReference type="NCBIfam" id="TIGR01036">
    <property type="entry name" value="pyrD_sub2"/>
    <property type="match status" value="1"/>
</dbReference>
<evidence type="ECO:0000256" key="8">
    <source>
        <dbReference type="ARBA" id="ARBA00023002"/>
    </source>
</evidence>
<evidence type="ECO:0000256" key="4">
    <source>
        <dbReference type="ARBA" id="ARBA00005359"/>
    </source>
</evidence>
<dbReference type="InterPro" id="IPR050074">
    <property type="entry name" value="DHO_dehydrogenase"/>
</dbReference>
<evidence type="ECO:0000256" key="5">
    <source>
        <dbReference type="ARBA" id="ARBA00012791"/>
    </source>
</evidence>
<dbReference type="InterPro" id="IPR013785">
    <property type="entry name" value="Aldolase_TIM"/>
</dbReference>
<organism evidence="12">
    <name type="scientific">marine metagenome</name>
    <dbReference type="NCBI Taxonomy" id="408172"/>
    <lineage>
        <taxon>unclassified sequences</taxon>
        <taxon>metagenomes</taxon>
        <taxon>ecological metagenomes</taxon>
    </lineage>
</organism>
<accession>A0A382UXN0</accession>
<dbReference type="InterPro" id="IPR005719">
    <property type="entry name" value="Dihydroorotate_DH_2"/>
</dbReference>
<dbReference type="PROSITE" id="PS00912">
    <property type="entry name" value="DHODEHASE_2"/>
    <property type="match status" value="1"/>
</dbReference>
<keyword evidence="8" id="KW-0560">Oxidoreductase</keyword>
<name>A0A382UXN0_9ZZZZ</name>
<dbReference type="GO" id="GO:0005737">
    <property type="term" value="C:cytoplasm"/>
    <property type="evidence" value="ECO:0007669"/>
    <property type="project" value="InterPro"/>
</dbReference>
<dbReference type="PANTHER" id="PTHR48109:SF4">
    <property type="entry name" value="DIHYDROOROTATE DEHYDROGENASE (QUINONE), MITOCHONDRIAL"/>
    <property type="match status" value="1"/>
</dbReference>
<feature type="domain" description="Dihydroorotate dehydrogenase catalytic" evidence="11">
    <location>
        <begin position="2"/>
        <end position="170"/>
    </location>
</feature>
<dbReference type="CDD" id="cd04738">
    <property type="entry name" value="DHOD_2_like"/>
    <property type="match status" value="1"/>
</dbReference>
<evidence type="ECO:0000256" key="6">
    <source>
        <dbReference type="ARBA" id="ARBA00022630"/>
    </source>
</evidence>
<dbReference type="GO" id="GO:0106430">
    <property type="term" value="F:dihydroorotate dehydrogenase (quinone) activity"/>
    <property type="evidence" value="ECO:0007669"/>
    <property type="project" value="UniProtKB-EC"/>
</dbReference>
<proteinExistence type="inferred from homology"/>
<dbReference type="GO" id="GO:0006207">
    <property type="term" value="P:'de novo' pyrimidine nucleobase biosynthetic process"/>
    <property type="evidence" value="ECO:0007669"/>
    <property type="project" value="InterPro"/>
</dbReference>
<dbReference type="SUPFAM" id="SSF51395">
    <property type="entry name" value="FMN-linked oxidoreductases"/>
    <property type="match status" value="1"/>
</dbReference>
<evidence type="ECO:0000256" key="7">
    <source>
        <dbReference type="ARBA" id="ARBA00022643"/>
    </source>
</evidence>
<dbReference type="UniPathway" id="UPA00070">
    <property type="reaction ID" value="UER00946"/>
</dbReference>
<reference evidence="12" key="1">
    <citation type="submission" date="2018-05" db="EMBL/GenBank/DDBJ databases">
        <authorList>
            <person name="Lanie J.A."/>
            <person name="Ng W.-L."/>
            <person name="Kazmierczak K.M."/>
            <person name="Andrzejewski T.M."/>
            <person name="Davidsen T.M."/>
            <person name="Wayne K.J."/>
            <person name="Tettelin H."/>
            <person name="Glass J.I."/>
            <person name="Rusch D."/>
            <person name="Podicherti R."/>
            <person name="Tsui H.-C.T."/>
            <person name="Winkler M.E."/>
        </authorList>
    </citation>
    <scope>NUCLEOTIDE SEQUENCE</scope>
</reference>
<dbReference type="EC" id="1.3.5.2" evidence="5"/>
<feature type="non-terminal residue" evidence="12">
    <location>
        <position position="1"/>
    </location>
</feature>
<evidence type="ECO:0000259" key="11">
    <source>
        <dbReference type="Pfam" id="PF01180"/>
    </source>
</evidence>
<evidence type="ECO:0000256" key="2">
    <source>
        <dbReference type="ARBA" id="ARBA00004370"/>
    </source>
</evidence>
<evidence type="ECO:0000256" key="9">
    <source>
        <dbReference type="ARBA" id="ARBA00023136"/>
    </source>
</evidence>
<dbReference type="Gene3D" id="3.20.20.70">
    <property type="entry name" value="Aldolase class I"/>
    <property type="match status" value="1"/>
</dbReference>
<sequence>TINISSPNTEGLRRLQEKQMLRELLESVCSRRDKLDQNHIRKTPLLVKLSPDLDDQGLQNCTGVIKEFPIQGVIATNTTLDRQQLKSSQKIEQGGLSGKPLKERSTEVVRTLFQELGNEVTIIGTGGIFNGTDAYQKIRAGAAAVQIYTALIYEGPGLVRRIKQELAELLERDGFNCVTDVIGIDS</sequence>
<keyword evidence="7" id="KW-0288">FMN</keyword>
<dbReference type="AlphaFoldDB" id="A0A382UXN0"/>
<comment type="cofactor">
    <cofactor evidence="1">
        <name>FMN</name>
        <dbReference type="ChEBI" id="CHEBI:58210"/>
    </cofactor>
</comment>
<comment type="pathway">
    <text evidence="3">Pyrimidine metabolism; UMP biosynthesis via de novo pathway; orotate from (S)-dihydroorotate (quinone route): step 1/1.</text>
</comment>
<dbReference type="GO" id="GO:0016020">
    <property type="term" value="C:membrane"/>
    <property type="evidence" value="ECO:0007669"/>
    <property type="project" value="UniProtKB-SubCell"/>
</dbReference>
<evidence type="ECO:0000313" key="12">
    <source>
        <dbReference type="EMBL" id="SVD38411.1"/>
    </source>
</evidence>
<comment type="catalytic activity">
    <reaction evidence="10">
        <text>(S)-dihydroorotate + a quinone = orotate + a quinol</text>
        <dbReference type="Rhea" id="RHEA:30187"/>
        <dbReference type="ChEBI" id="CHEBI:24646"/>
        <dbReference type="ChEBI" id="CHEBI:30839"/>
        <dbReference type="ChEBI" id="CHEBI:30864"/>
        <dbReference type="ChEBI" id="CHEBI:132124"/>
        <dbReference type="EC" id="1.3.5.2"/>
    </reaction>
</comment>
<dbReference type="EMBL" id="UINC01147221">
    <property type="protein sequence ID" value="SVD38411.1"/>
    <property type="molecule type" value="Genomic_DNA"/>
</dbReference>